<sequence>MSIILSKLNNLLNKINTICESREFSCVKEVAKLNEKVESAMDVATSISNIADSWKLASALKCLAKDQNVEKSINDLYDYVTNPDRAFYVSTCFRKIILSNSMIAASIIGVMLGEIENRKREFDRTDIILLNILENISDYDIRIFYELMSNKYISNDIGREYIDEVKFPNEKKNDFFEILELGEKYRIFGIFTYHSDEESFFLGEQYYKKPAADKLMDYIEQVKQILNYNI</sequence>
<evidence type="ECO:0000313" key="2">
    <source>
        <dbReference type="Proteomes" id="UP000286595"/>
    </source>
</evidence>
<dbReference type="AlphaFoldDB" id="A0A414U7I8"/>
<evidence type="ECO:0000313" key="1">
    <source>
        <dbReference type="EMBL" id="RHG55869.1"/>
    </source>
</evidence>
<reference evidence="1 2" key="1">
    <citation type="submission" date="2018-08" db="EMBL/GenBank/DDBJ databases">
        <title>A genome reference for cultivated species of the human gut microbiota.</title>
        <authorList>
            <person name="Zou Y."/>
            <person name="Xue W."/>
            <person name="Luo G."/>
        </authorList>
    </citation>
    <scope>NUCLEOTIDE SEQUENCE [LARGE SCALE GENOMIC DNA]</scope>
    <source>
        <strain evidence="1 2">AM22-12LB</strain>
    </source>
</reference>
<name>A0A414U7I8_9FIRM</name>
<dbReference type="EMBL" id="QRIM01000029">
    <property type="protein sequence ID" value="RHG55869.1"/>
    <property type="molecule type" value="Genomic_DNA"/>
</dbReference>
<accession>A0A414U7I8</accession>
<organism evidence="1 2">
    <name type="scientific">Coprococcus comes</name>
    <dbReference type="NCBI Taxonomy" id="410072"/>
    <lineage>
        <taxon>Bacteria</taxon>
        <taxon>Bacillati</taxon>
        <taxon>Bacillota</taxon>
        <taxon>Clostridia</taxon>
        <taxon>Lachnospirales</taxon>
        <taxon>Lachnospiraceae</taxon>
        <taxon>Coprococcus</taxon>
    </lineage>
</organism>
<dbReference type="Proteomes" id="UP000286595">
    <property type="component" value="Unassembled WGS sequence"/>
</dbReference>
<dbReference type="RefSeq" id="WP_118219678.1">
    <property type="nucleotide sequence ID" value="NZ_QRIM01000029.1"/>
</dbReference>
<comment type="caution">
    <text evidence="1">The sequence shown here is derived from an EMBL/GenBank/DDBJ whole genome shotgun (WGS) entry which is preliminary data.</text>
</comment>
<protein>
    <submittedName>
        <fullName evidence="1">Uncharacterized protein</fullName>
    </submittedName>
</protein>
<proteinExistence type="predicted"/>
<gene>
    <name evidence="1" type="ORF">DW252_16410</name>
</gene>